<organism evidence="1">
    <name type="scientific">marine sediment metagenome</name>
    <dbReference type="NCBI Taxonomy" id="412755"/>
    <lineage>
        <taxon>unclassified sequences</taxon>
        <taxon>metagenomes</taxon>
        <taxon>ecological metagenomes</taxon>
    </lineage>
</organism>
<dbReference type="EMBL" id="BARS01013973">
    <property type="protein sequence ID" value="GAF88696.1"/>
    <property type="molecule type" value="Genomic_DNA"/>
</dbReference>
<dbReference type="AlphaFoldDB" id="X0TN41"/>
<proteinExistence type="predicted"/>
<protein>
    <submittedName>
        <fullName evidence="1">Uncharacterized protein</fullName>
    </submittedName>
</protein>
<name>X0TN41_9ZZZZ</name>
<gene>
    <name evidence="1" type="ORF">S01H1_23894</name>
</gene>
<reference evidence="1" key="1">
    <citation type="journal article" date="2014" name="Front. Microbiol.">
        <title>High frequency of phylogenetically diverse reductive dehalogenase-homologous genes in deep subseafloor sedimentary metagenomes.</title>
        <authorList>
            <person name="Kawai M."/>
            <person name="Futagami T."/>
            <person name="Toyoda A."/>
            <person name="Takaki Y."/>
            <person name="Nishi S."/>
            <person name="Hori S."/>
            <person name="Arai W."/>
            <person name="Tsubouchi T."/>
            <person name="Morono Y."/>
            <person name="Uchiyama I."/>
            <person name="Ito T."/>
            <person name="Fujiyama A."/>
            <person name="Inagaki F."/>
            <person name="Takami H."/>
        </authorList>
    </citation>
    <scope>NUCLEOTIDE SEQUENCE</scope>
    <source>
        <strain evidence="1">Expedition CK06-06</strain>
    </source>
</reference>
<sequence length="43" mass="4900">FFFTCIHCDLFRGEILRAGAKVYLCVSSKTLYKRQGERGRATG</sequence>
<feature type="non-terminal residue" evidence="1">
    <location>
        <position position="1"/>
    </location>
</feature>
<comment type="caution">
    <text evidence="1">The sequence shown here is derived from an EMBL/GenBank/DDBJ whole genome shotgun (WGS) entry which is preliminary data.</text>
</comment>
<accession>X0TN41</accession>
<evidence type="ECO:0000313" key="1">
    <source>
        <dbReference type="EMBL" id="GAF88696.1"/>
    </source>
</evidence>